<dbReference type="Pfam" id="PF09718">
    <property type="entry name" value="Tape_meas_lam_C"/>
    <property type="match status" value="1"/>
</dbReference>
<dbReference type="KEGG" id="vg:54991388"/>
<feature type="coiled-coil region" evidence="1">
    <location>
        <begin position="511"/>
        <end position="612"/>
    </location>
</feature>
<comment type="subcellular location">
    <subcellularLocation>
        <location evidence="1">Virion</location>
    </subcellularLocation>
</comment>
<evidence type="ECO:0000259" key="3">
    <source>
        <dbReference type="Pfam" id="PF09718"/>
    </source>
</evidence>
<dbReference type="InterPro" id="IPR009628">
    <property type="entry name" value="Phage_tape_measure_N"/>
</dbReference>
<keyword evidence="1" id="KW-1227">Viral tail protein</keyword>
<dbReference type="GO" id="GO:0098003">
    <property type="term" value="P:viral tail assembly"/>
    <property type="evidence" value="ECO:0007669"/>
    <property type="project" value="UniProtKB-UniRule"/>
</dbReference>
<dbReference type="InterPro" id="IPR006431">
    <property type="entry name" value="Phage_tape_meas_C"/>
</dbReference>
<keyword evidence="5" id="KW-1185">Reference proteome</keyword>
<evidence type="ECO:0000313" key="4">
    <source>
        <dbReference type="EMBL" id="AWD92247.1"/>
    </source>
</evidence>
<comment type="similarity">
    <text evidence="1">Belongs to the Lambdavirus tape measure protein family.</text>
</comment>
<evidence type="ECO:0000259" key="2">
    <source>
        <dbReference type="Pfam" id="PF06791"/>
    </source>
</evidence>
<keyword evidence="1" id="KW-1171">Viral genome ejection through host cell envelope</keyword>
<organism evidence="4">
    <name type="scientific">Escherichia phage vB_EcoS_IME347</name>
    <dbReference type="NCBI Taxonomy" id="2496546"/>
    <lineage>
        <taxon>Viruses</taxon>
        <taxon>Duplodnaviria</taxon>
        <taxon>Heunggongvirae</taxon>
        <taxon>Uroviricota</taxon>
        <taxon>Caudoviricetes</taxon>
        <taxon>Drexlerviridae</taxon>
        <taxon>Tunavirinae</taxon>
        <taxon>Badaguanvirus</taxon>
        <taxon>Badaguanvirus IME347</taxon>
    </lineage>
</organism>
<dbReference type="RefSeq" id="YP_009800883.1">
    <property type="nucleotide sequence ID" value="NC_047960.1"/>
</dbReference>
<accession>A0A2S1GS82</accession>
<proteinExistence type="inferred from homology"/>
<keyword evidence="1" id="KW-0175">Coiled coil</keyword>
<dbReference type="Proteomes" id="UP000247217">
    <property type="component" value="Segment"/>
</dbReference>
<feature type="chain" id="PRO_5027195235" description="Tape measure protein" evidence="1">
    <location>
        <begin position="1"/>
        <end position="969"/>
    </location>
</feature>
<keyword evidence="1" id="KW-1188">Viral release from host cell</keyword>
<sequence>MVDKVAGLSLDVDVSQVDRAVKSLNQFATANDKAADATHEFLNQTEIAKQKAKAHASELAKQSREYASIQKAIDPTISKMNQLRDTAKSLDSLWQKGFIPDDEFFRLSAILEQQENALNKNKLALTEEGRAAIEEGKAKDRAAAAGDKFIKQLQEQAAAAGKTSTEMLELKAAQLGVSQQAAPFIAQLNAQSKGMKLAGLSAGQYSQAMRMLPAQITDVVTSLASGMPVWLVAIQQGGQIKDSFGGIGNTFKVLTSYITPMRIALAGTVGVLLGLGKAAWDSYEANKALSDSLILTGNYAGKTTGEIREMSEAIADGTSATVSTVRQIATDLVKSGKYTGDQIKIITAATAQWSTVTGESAEEVTGYFKKIADDPVQGLAKLNEQFNFLEKGQLTYISGLEKTQGTTAAVTAATKLFADTMETRLQKIADSATPLEKMWANIKKWASDAWGWVGDHTRGALNLIIDVVAGTVEQVQLILNKGDIVIGQFIVSATKAMQKIPGMGDVGNDIIKNQEKVINDAIANNKELEKSIIERDKRIRQGEMGYINSEGKENLGKKYADETKEAVEKEAEALKKKGKAQKVIVDQGDKITEQYNADIIALQSQLEVLKEHKTINDSISQQRKTLWNEQAKVKVLEEAATQRVLTKEEKSYLANKDKILALAEQKAILGDQIVAQQKLNALQDESTKYVLKMEAQSKSIRETSGLGDIAAKRQRELDELKASWQGKGGSEDDPALQKMIEARQKVYADEDAQRQDWLAGAEAAFNNYGEAATNMYDNVGQVASEALNGMSTMMADFLMTGKANFGDFAKSIISMIINMITKMVLFNSIAGLMGGNTWSFAGGMGGFANGGYTGDGGKYEPKGVVHGGEFVFTKEATSRIGVGNLTKLMRGYANGGSVGNASRGTGLTLSSSSGQGTYVDVSGMKVDVNNGNDPRGMEHGIRMIFNEMINDACSQGGKVYNYINEKTGG</sequence>
<keyword evidence="1" id="KW-0946">Virion</keyword>
<feature type="domain" description="Bacteriophage tail tape measure C-terminal" evidence="3">
    <location>
        <begin position="755"/>
        <end position="829"/>
    </location>
</feature>
<dbReference type="EMBL" id="MH051918">
    <property type="protein sequence ID" value="AWD92247.1"/>
    <property type="molecule type" value="Genomic_DNA"/>
</dbReference>
<protein>
    <recommendedName>
        <fullName evidence="1">Tape measure protein</fullName>
        <shortName evidence="1">TMP</shortName>
    </recommendedName>
</protein>
<feature type="domain" description="Bacteriophage tail tape measure N-terminal" evidence="2">
    <location>
        <begin position="194"/>
        <end position="397"/>
    </location>
</feature>
<keyword evidence="1" id="KW-1162">Viral penetration into host cytoplasm</keyword>
<dbReference type="Pfam" id="PF06791">
    <property type="entry name" value="TMP_2"/>
    <property type="match status" value="1"/>
</dbReference>
<evidence type="ECO:0000256" key="1">
    <source>
        <dbReference type="HAMAP-Rule" id="MF_04138"/>
    </source>
</evidence>
<dbReference type="GeneID" id="54991388"/>
<reference evidence="4" key="1">
    <citation type="submission" date="2018-03" db="EMBL/GenBank/DDBJ databases">
        <title>Complete genome sequence analysis of Enterobacteria phage IME347.</title>
        <authorList>
            <person name="Li P."/>
            <person name="Wang J."/>
            <person name="Tong Y."/>
        </authorList>
    </citation>
    <scope>NUCLEOTIDE SEQUENCE [LARGE SCALE GENOMIC DNA]</scope>
</reference>
<keyword evidence="1" id="KW-1245">Viral tail assembly</keyword>
<name>A0A2S1GS82_9CAUD</name>
<dbReference type="GO" id="GO:0098015">
    <property type="term" value="C:virus tail"/>
    <property type="evidence" value="ECO:0007669"/>
    <property type="project" value="UniProtKB-UniRule"/>
</dbReference>
<comment type="function">
    <text evidence="1">Serves as a ruler that controls the length of tail by stopping the tail tube polymerization and is probably released from the tail shaft during infection to facilitate DNA translocation into the host cell. Assembles into a multimeric linear form probably arranged as a coil of alpha-helices and stabilized by the covering tail assembly proteins. Its C-terminus fixes the tail tip complex, thereby forming the tail assembly initiator complex. Tail tube proteins polymerize around the tail measure protein, displacing the tail assembly proteins. When the tail reaches the length specified by the tape measure protein, it stops and becomes capped by the tail terminator protein.</text>
</comment>
<dbReference type="InterPro" id="IPR043680">
    <property type="entry name" value="GpH_LAMBDA"/>
</dbReference>
<dbReference type="GO" id="GO:0046718">
    <property type="term" value="P:symbiont entry into host cell"/>
    <property type="evidence" value="ECO:0007669"/>
    <property type="project" value="UniProtKB-KW"/>
</dbReference>
<evidence type="ECO:0000313" key="5">
    <source>
        <dbReference type="Proteomes" id="UP000247217"/>
    </source>
</evidence>
<dbReference type="HAMAP" id="MF_04138">
    <property type="entry name" value="TMP_LAMBDA"/>
    <property type="match status" value="1"/>
</dbReference>
<dbReference type="NCBIfam" id="TIGR01541">
    <property type="entry name" value="tape_meas_lam_C"/>
    <property type="match status" value="1"/>
</dbReference>
<keyword evidence="1" id="KW-1160">Virus entry into host cell</keyword>
<comment type="subunit">
    <text evidence="1">Interacts with the tail initiator complex presumably through its C-terminus domain. Interacts with the tail assembly proteins.</text>
</comment>